<evidence type="ECO:0000256" key="6">
    <source>
        <dbReference type="ARBA" id="ARBA00023295"/>
    </source>
</evidence>
<dbReference type="SUPFAM" id="SSF49303">
    <property type="entry name" value="beta-Galactosidase/glucuronidase domain"/>
    <property type="match status" value="2"/>
</dbReference>
<dbReference type="EC" id="3.2.1.23" evidence="3 8"/>
<comment type="caution">
    <text evidence="11">The sequence shown here is derived from an EMBL/GenBank/DDBJ whole genome shotgun (WGS) entry which is preliminary data.</text>
</comment>
<name>A0A4Q7NNN6_9ACTN</name>
<gene>
    <name evidence="11" type="ORF">EV189_2265</name>
</gene>
<feature type="domain" description="Beta galactosidase small chain/" evidence="10">
    <location>
        <begin position="792"/>
        <end position="1046"/>
    </location>
</feature>
<dbReference type="Proteomes" id="UP000293638">
    <property type="component" value="Unassembled WGS sequence"/>
</dbReference>
<dbReference type="InterPro" id="IPR023230">
    <property type="entry name" value="Glyco_hydro_2_CS"/>
</dbReference>
<dbReference type="InterPro" id="IPR006102">
    <property type="entry name" value="Ig-like_GH2"/>
</dbReference>
<evidence type="ECO:0000313" key="12">
    <source>
        <dbReference type="Proteomes" id="UP000293638"/>
    </source>
</evidence>
<protein>
    <recommendedName>
        <fullName evidence="4 8">Beta-galactosidase</fullName>
        <ecNumber evidence="3 8">3.2.1.23</ecNumber>
    </recommendedName>
    <alternativeName>
        <fullName evidence="7 8">Lactase</fullName>
    </alternativeName>
</protein>
<dbReference type="Gene3D" id="2.60.120.260">
    <property type="entry name" value="Galactose-binding domain-like"/>
    <property type="match status" value="1"/>
</dbReference>
<evidence type="ECO:0000256" key="4">
    <source>
        <dbReference type="ARBA" id="ARBA00013303"/>
    </source>
</evidence>
<evidence type="ECO:0000313" key="11">
    <source>
        <dbReference type="EMBL" id="RZS86849.1"/>
    </source>
</evidence>
<dbReference type="Gene3D" id="2.70.98.10">
    <property type="match status" value="1"/>
</dbReference>
<dbReference type="PROSITE" id="PS00719">
    <property type="entry name" value="GLYCOSYL_HYDROL_F2_1"/>
    <property type="match status" value="1"/>
</dbReference>
<dbReference type="Pfam" id="PF16353">
    <property type="entry name" value="LacZ_4"/>
    <property type="match status" value="1"/>
</dbReference>
<reference evidence="11 12" key="1">
    <citation type="submission" date="2019-02" db="EMBL/GenBank/DDBJ databases">
        <title>Genomic Encyclopedia of Type Strains, Phase IV (KMG-IV): sequencing the most valuable type-strain genomes for metagenomic binning, comparative biology and taxonomic classification.</title>
        <authorList>
            <person name="Goeker M."/>
        </authorList>
    </citation>
    <scope>NUCLEOTIDE SEQUENCE [LARGE SCALE GENOMIC DNA]</scope>
    <source>
        <strain evidence="11 12">DSM 45622</strain>
    </source>
</reference>
<dbReference type="PANTHER" id="PTHR46323:SF2">
    <property type="entry name" value="BETA-GALACTOSIDASE"/>
    <property type="match status" value="1"/>
</dbReference>
<dbReference type="Gene3D" id="3.20.20.80">
    <property type="entry name" value="Glycosidases"/>
    <property type="match status" value="1"/>
</dbReference>
<dbReference type="RefSeq" id="WP_130493065.1">
    <property type="nucleotide sequence ID" value="NZ_SGXD01000003.1"/>
</dbReference>
<dbReference type="InterPro" id="IPR036156">
    <property type="entry name" value="Beta-gal/glucu_dom_sf"/>
</dbReference>
<dbReference type="InterPro" id="IPR032312">
    <property type="entry name" value="LacZ_4"/>
</dbReference>
<dbReference type="GO" id="GO:0030246">
    <property type="term" value="F:carbohydrate binding"/>
    <property type="evidence" value="ECO:0007669"/>
    <property type="project" value="InterPro"/>
</dbReference>
<dbReference type="InterPro" id="IPR006103">
    <property type="entry name" value="Glyco_hydro_2_cat"/>
</dbReference>
<evidence type="ECO:0000256" key="3">
    <source>
        <dbReference type="ARBA" id="ARBA00012756"/>
    </source>
</evidence>
<evidence type="ECO:0000256" key="8">
    <source>
        <dbReference type="RuleBase" id="RU361154"/>
    </source>
</evidence>
<dbReference type="AlphaFoldDB" id="A0A4Q7NNN6"/>
<dbReference type="PRINTS" id="PR00132">
    <property type="entry name" value="GLHYDRLASE2"/>
</dbReference>
<dbReference type="OrthoDB" id="9762066at2"/>
<dbReference type="SUPFAM" id="SSF51445">
    <property type="entry name" value="(Trans)glycosidases"/>
    <property type="match status" value="1"/>
</dbReference>
<dbReference type="InterPro" id="IPR008979">
    <property type="entry name" value="Galactose-bd-like_sf"/>
</dbReference>
<accession>A0A4Q7NNN6</accession>
<dbReference type="InterPro" id="IPR017853">
    <property type="entry name" value="GH"/>
</dbReference>
<sequence length="1046" mass="112374">MTPSPSASQSASGTVSADRPWDDPALVSRGRLPMSALRHRATDVGMERLELDGTWAFELFATPEAAFALPHDVSPASELQVPGAWTLQDFDDVRSVDARPHYTNVQMPWPDLPPHPPAANPTGVHQRTFVVPDEWEGRRIVLHVGAAESVLVASVNGVEVGVSKDSHLAAEFDVTALVRPGEPGVVRLTVVTWSDATFIEDQDQWWHGGITRSVALYSTPLVHLADVRTTAGADGRLHVHTEVEAAGGVPAGWSVRAELSGADVPLLELQGSVPPSRPVDSGPPDEAALPPGIDVRSPRARWVLSLAAAGVLDDSEQGRQDRALADAVQQVRAPLGMGRVALEGVVPGVLPWTPETPHLHELLVSLVDPAGEVVETTSIRVGFRTVEVVGNDLLLNGVRPMVRGINRHDFHPLSGRTLGADDLRADLLVLKRFGFNAVRTSHYPNDPALLDLADELGFMVVDEADIECHAYLHHLASDPRYLGAFVDRVSRMVRRDVNHASVIVWSLGNESGYGENHDAAAGFVRRYDPSRPLHYEGAIRFDWTSDQTASDLTCPMYPSVESIVRHAQSGLQRHPVVLCEYSHAMGNSNGTLADYWHAFETVPGLQGGFIWEMWDHGILQRLDDLRPAGLGGPAASGGVAPAGHRWAYGGDFGDEPNDGNFVADGMLFPDRTPKPAMLEHRQLSAPIRARLVDGAVRIENWLHWKDSSEFAYSWRLVTPSESTALPAVVPVLGPGESATVALPAVALPDDGSAAELVLEVTYAVARPWAAVGDPVCFARLPLRAETRPLLERVGVGPAGPVELDAEGLLVHPVLAAGPVLTLWRAPTDNDRIGGMAGAWAAAGLDRLERRLVGIEHDGPRSTVTADYSAADVLVRSTQVLTGLAGGAVLVEESVDVPASLEDLPRVGSVLRLREVPDELTWSGPRSETYPDRSAAAEPGTWTAPVGDWHTPYLRPQENGGRHGVRSIAFGDLLALELDEPRQVSVSPWSAAELAAATHPQELPATEGLVVTLDAAHRGLGTASCGPDTLAEHLVGPGTYRWSYVVR</sequence>
<dbReference type="EMBL" id="SGXD01000003">
    <property type="protein sequence ID" value="RZS86849.1"/>
    <property type="molecule type" value="Genomic_DNA"/>
</dbReference>
<dbReference type="InterPro" id="IPR050347">
    <property type="entry name" value="Bact_Beta-galactosidase"/>
</dbReference>
<evidence type="ECO:0000259" key="10">
    <source>
        <dbReference type="SMART" id="SM01038"/>
    </source>
</evidence>
<evidence type="ECO:0000256" key="5">
    <source>
        <dbReference type="ARBA" id="ARBA00022801"/>
    </source>
</evidence>
<dbReference type="SUPFAM" id="SSF74650">
    <property type="entry name" value="Galactose mutarotase-like"/>
    <property type="match status" value="1"/>
</dbReference>
<dbReference type="InterPro" id="IPR004199">
    <property type="entry name" value="B-gal_small/dom_5"/>
</dbReference>
<dbReference type="InterPro" id="IPR006101">
    <property type="entry name" value="Glyco_hydro_2"/>
</dbReference>
<dbReference type="Pfam" id="PF02836">
    <property type="entry name" value="Glyco_hydro_2_C"/>
    <property type="match status" value="1"/>
</dbReference>
<feature type="region of interest" description="Disordered" evidence="9">
    <location>
        <begin position="271"/>
        <end position="293"/>
    </location>
</feature>
<evidence type="ECO:0000256" key="9">
    <source>
        <dbReference type="SAM" id="MobiDB-lite"/>
    </source>
</evidence>
<dbReference type="PROSITE" id="PS00608">
    <property type="entry name" value="GLYCOSYL_HYDROL_F2_2"/>
    <property type="match status" value="1"/>
</dbReference>
<keyword evidence="6 8" id="KW-0326">Glycosidase</keyword>
<dbReference type="InterPro" id="IPR013783">
    <property type="entry name" value="Ig-like_fold"/>
</dbReference>
<organism evidence="11 12">
    <name type="scientific">Motilibacter rhizosphaerae</name>
    <dbReference type="NCBI Taxonomy" id="598652"/>
    <lineage>
        <taxon>Bacteria</taxon>
        <taxon>Bacillati</taxon>
        <taxon>Actinomycetota</taxon>
        <taxon>Actinomycetes</taxon>
        <taxon>Motilibacterales</taxon>
        <taxon>Motilibacteraceae</taxon>
        <taxon>Motilibacter</taxon>
    </lineage>
</organism>
<dbReference type="Pfam" id="PF02929">
    <property type="entry name" value="Bgal_small_N"/>
    <property type="match status" value="1"/>
</dbReference>
<dbReference type="Pfam" id="PF02837">
    <property type="entry name" value="Glyco_hydro_2_N"/>
    <property type="match status" value="1"/>
</dbReference>
<dbReference type="SUPFAM" id="SSF49785">
    <property type="entry name" value="Galactose-binding domain-like"/>
    <property type="match status" value="1"/>
</dbReference>
<dbReference type="SMART" id="SM01038">
    <property type="entry name" value="Bgal_small_N"/>
    <property type="match status" value="1"/>
</dbReference>
<dbReference type="InterPro" id="IPR006104">
    <property type="entry name" value="Glyco_hydro_2_N"/>
</dbReference>
<evidence type="ECO:0000256" key="1">
    <source>
        <dbReference type="ARBA" id="ARBA00001412"/>
    </source>
</evidence>
<dbReference type="GO" id="GO:0009341">
    <property type="term" value="C:beta-galactosidase complex"/>
    <property type="evidence" value="ECO:0007669"/>
    <property type="project" value="InterPro"/>
</dbReference>
<evidence type="ECO:0000256" key="7">
    <source>
        <dbReference type="ARBA" id="ARBA00032230"/>
    </source>
</evidence>
<keyword evidence="5 8" id="KW-0378">Hydrolase</keyword>
<dbReference type="InterPro" id="IPR014718">
    <property type="entry name" value="GH-type_carb-bd"/>
</dbReference>
<dbReference type="InterPro" id="IPR023232">
    <property type="entry name" value="Glyco_hydro_2_AS"/>
</dbReference>
<comment type="catalytic activity">
    <reaction evidence="1 8">
        <text>Hydrolysis of terminal non-reducing beta-D-galactose residues in beta-D-galactosides.</text>
        <dbReference type="EC" id="3.2.1.23"/>
    </reaction>
</comment>
<proteinExistence type="inferred from homology"/>
<dbReference type="GO" id="GO:0004565">
    <property type="term" value="F:beta-galactosidase activity"/>
    <property type="evidence" value="ECO:0007669"/>
    <property type="project" value="UniProtKB-EC"/>
</dbReference>
<feature type="compositionally biased region" description="Polar residues" evidence="9">
    <location>
        <begin position="1"/>
        <end position="15"/>
    </location>
</feature>
<comment type="similarity">
    <text evidence="2 8">Belongs to the glycosyl hydrolase 2 family.</text>
</comment>
<dbReference type="InterPro" id="IPR011013">
    <property type="entry name" value="Gal_mutarotase_sf_dom"/>
</dbReference>
<evidence type="ECO:0000256" key="2">
    <source>
        <dbReference type="ARBA" id="ARBA00007401"/>
    </source>
</evidence>
<dbReference type="Gene3D" id="2.60.40.10">
    <property type="entry name" value="Immunoglobulins"/>
    <property type="match status" value="2"/>
</dbReference>
<dbReference type="GO" id="GO:0005990">
    <property type="term" value="P:lactose catabolic process"/>
    <property type="evidence" value="ECO:0007669"/>
    <property type="project" value="TreeGrafter"/>
</dbReference>
<dbReference type="Pfam" id="PF00703">
    <property type="entry name" value="Glyco_hydro_2"/>
    <property type="match status" value="1"/>
</dbReference>
<keyword evidence="12" id="KW-1185">Reference proteome</keyword>
<feature type="region of interest" description="Disordered" evidence="9">
    <location>
        <begin position="1"/>
        <end position="27"/>
    </location>
</feature>
<dbReference type="PANTHER" id="PTHR46323">
    <property type="entry name" value="BETA-GALACTOSIDASE"/>
    <property type="match status" value="1"/>
</dbReference>